<dbReference type="Pfam" id="PF07690">
    <property type="entry name" value="MFS_1"/>
    <property type="match status" value="1"/>
</dbReference>
<dbReference type="InterPro" id="IPR020846">
    <property type="entry name" value="MFS_dom"/>
</dbReference>
<feature type="transmembrane region" description="Helical" evidence="4">
    <location>
        <begin position="368"/>
        <end position="388"/>
    </location>
</feature>
<accession>A0A1H3G6U6</accession>
<dbReference type="SUPFAM" id="SSF103473">
    <property type="entry name" value="MFS general substrate transporter"/>
    <property type="match status" value="1"/>
</dbReference>
<dbReference type="Proteomes" id="UP000199118">
    <property type="component" value="Unassembled WGS sequence"/>
</dbReference>
<feature type="transmembrane region" description="Helical" evidence="4">
    <location>
        <begin position="332"/>
        <end position="356"/>
    </location>
</feature>
<evidence type="ECO:0000256" key="4">
    <source>
        <dbReference type="SAM" id="Phobius"/>
    </source>
</evidence>
<protein>
    <submittedName>
        <fullName evidence="6">Sugar phosphate permease</fullName>
    </submittedName>
</protein>
<dbReference type="STRING" id="356660.SAMN05444336_11713"/>
<dbReference type="InterPro" id="IPR011701">
    <property type="entry name" value="MFS"/>
</dbReference>
<evidence type="ECO:0000313" key="7">
    <source>
        <dbReference type="Proteomes" id="UP000199118"/>
    </source>
</evidence>
<feature type="transmembrane region" description="Helical" evidence="4">
    <location>
        <begin position="51"/>
        <end position="71"/>
    </location>
</feature>
<dbReference type="InterPro" id="IPR036259">
    <property type="entry name" value="MFS_trans_sf"/>
</dbReference>
<dbReference type="InterPro" id="IPR050327">
    <property type="entry name" value="Proton-linked_MCT"/>
</dbReference>
<evidence type="ECO:0000256" key="3">
    <source>
        <dbReference type="ARBA" id="ARBA00023136"/>
    </source>
</evidence>
<keyword evidence="1 4" id="KW-0812">Transmembrane</keyword>
<feature type="transmembrane region" description="Helical" evidence="4">
    <location>
        <begin position="307"/>
        <end position="326"/>
    </location>
</feature>
<evidence type="ECO:0000313" key="6">
    <source>
        <dbReference type="EMBL" id="SDX98089.1"/>
    </source>
</evidence>
<organism evidence="6 7">
    <name type="scientific">Albimonas donghaensis</name>
    <dbReference type="NCBI Taxonomy" id="356660"/>
    <lineage>
        <taxon>Bacteria</taxon>
        <taxon>Pseudomonadati</taxon>
        <taxon>Pseudomonadota</taxon>
        <taxon>Alphaproteobacteria</taxon>
        <taxon>Rhodobacterales</taxon>
        <taxon>Paracoccaceae</taxon>
        <taxon>Albimonas</taxon>
    </lineage>
</organism>
<dbReference type="OrthoDB" id="9796632at2"/>
<feature type="domain" description="Major facilitator superfamily (MFS) profile" evidence="5">
    <location>
        <begin position="14"/>
        <end position="424"/>
    </location>
</feature>
<dbReference type="PANTHER" id="PTHR11360:SF284">
    <property type="entry name" value="EG:103B4.3 PROTEIN-RELATED"/>
    <property type="match status" value="1"/>
</dbReference>
<feature type="transmembrane region" description="Helical" evidence="4">
    <location>
        <begin position="142"/>
        <end position="164"/>
    </location>
</feature>
<evidence type="ECO:0000259" key="5">
    <source>
        <dbReference type="PROSITE" id="PS50850"/>
    </source>
</evidence>
<dbReference type="CDD" id="cd17355">
    <property type="entry name" value="MFS_YcxA_like"/>
    <property type="match status" value="1"/>
</dbReference>
<keyword evidence="7" id="KW-1185">Reference proteome</keyword>
<proteinExistence type="predicted"/>
<feature type="transmembrane region" description="Helical" evidence="4">
    <location>
        <begin position="107"/>
        <end position="130"/>
    </location>
</feature>
<dbReference type="Gene3D" id="1.20.1250.20">
    <property type="entry name" value="MFS general substrate transporter like domains"/>
    <property type="match status" value="2"/>
</dbReference>
<evidence type="ECO:0000256" key="2">
    <source>
        <dbReference type="ARBA" id="ARBA00022989"/>
    </source>
</evidence>
<sequence>MSAAAGARPRLYYGWVVIAIAFVTMGVAITARTGYSLLFPEMIDEFGWDSGMTAGAFSVGFIASTFFLPIVGWTMARWGPRATIPMGALMVGGGYLAARWITNPVELYLCFGLFAVNGSMAMSYISHSMFIPNWFVRNRGLAVGLAFAGVGVGGVTLLPAMQWLIETEGWRTACLAVGLVTVAAIVPLNLLFQKMRPEEMGLRPDGDAAPIAGAPPLHADPIVDRAWAETDWTLRLALRTARFWWIAVGYFCGLFIWYAIQVHQTRFLIEIGFDPAIAALALGGVAFFGIFGQIGIGALSDRIGRELGWALALTGFVAASGLLLALEAAPTMALLWAMVVLQGLLGNGLSAMFGAIPAEIFQGRKFPQIFSTISLIANFGAGAGVWAMGWIHDATGDYRVGFWICLALSMTSMICIWQASPRRVRLVAGRAEARAAAQRAAA</sequence>
<dbReference type="RefSeq" id="WP_092685643.1">
    <property type="nucleotide sequence ID" value="NZ_FNMZ01000017.1"/>
</dbReference>
<dbReference type="PANTHER" id="PTHR11360">
    <property type="entry name" value="MONOCARBOXYLATE TRANSPORTER"/>
    <property type="match status" value="1"/>
</dbReference>
<feature type="transmembrane region" description="Helical" evidence="4">
    <location>
        <begin position="276"/>
        <end position="300"/>
    </location>
</feature>
<keyword evidence="3 4" id="KW-0472">Membrane</keyword>
<feature type="transmembrane region" description="Helical" evidence="4">
    <location>
        <begin position="83"/>
        <end position="101"/>
    </location>
</feature>
<feature type="transmembrane region" description="Helical" evidence="4">
    <location>
        <begin position="170"/>
        <end position="192"/>
    </location>
</feature>
<dbReference type="GO" id="GO:0022857">
    <property type="term" value="F:transmembrane transporter activity"/>
    <property type="evidence" value="ECO:0007669"/>
    <property type="project" value="InterPro"/>
</dbReference>
<feature type="transmembrane region" description="Helical" evidence="4">
    <location>
        <begin position="243"/>
        <end position="260"/>
    </location>
</feature>
<feature type="transmembrane region" description="Helical" evidence="4">
    <location>
        <begin position="12"/>
        <end position="31"/>
    </location>
</feature>
<gene>
    <name evidence="6" type="ORF">SAMN05444336_11713</name>
</gene>
<name>A0A1H3G6U6_9RHOB</name>
<reference evidence="6 7" key="1">
    <citation type="submission" date="2016-10" db="EMBL/GenBank/DDBJ databases">
        <authorList>
            <person name="de Groot N.N."/>
        </authorList>
    </citation>
    <scope>NUCLEOTIDE SEQUENCE [LARGE SCALE GENOMIC DNA]</scope>
    <source>
        <strain evidence="6 7">DSM 17890</strain>
    </source>
</reference>
<evidence type="ECO:0000256" key="1">
    <source>
        <dbReference type="ARBA" id="ARBA00022692"/>
    </source>
</evidence>
<dbReference type="EMBL" id="FNMZ01000017">
    <property type="protein sequence ID" value="SDX98089.1"/>
    <property type="molecule type" value="Genomic_DNA"/>
</dbReference>
<feature type="transmembrane region" description="Helical" evidence="4">
    <location>
        <begin position="400"/>
        <end position="420"/>
    </location>
</feature>
<dbReference type="AlphaFoldDB" id="A0A1H3G6U6"/>
<keyword evidence="2 4" id="KW-1133">Transmembrane helix</keyword>
<dbReference type="PROSITE" id="PS50850">
    <property type="entry name" value="MFS"/>
    <property type="match status" value="1"/>
</dbReference>